<keyword evidence="1" id="KW-0472">Membrane</keyword>
<reference evidence="2 3" key="1">
    <citation type="submission" date="2018-04" db="EMBL/GenBank/DDBJ databases">
        <title>Massilia violaceinigra sp. nov., a novel purple-pigmented bacterium isolated from Tianshan glacier, Xinjiang, China.</title>
        <authorList>
            <person name="Wang H."/>
        </authorList>
    </citation>
    <scope>NUCLEOTIDE SEQUENCE [LARGE SCALE GENOMIC DNA]</scope>
    <source>
        <strain evidence="2 3">B448-2</strain>
    </source>
</reference>
<comment type="caution">
    <text evidence="2">The sequence shown here is derived from an EMBL/GenBank/DDBJ whole genome shotgun (WGS) entry which is preliminary data.</text>
</comment>
<name>A0A2U2HP00_9BURK</name>
<gene>
    <name evidence="2" type="ORF">C7C56_007690</name>
</gene>
<accession>A0A2U2HP00</accession>
<keyword evidence="1" id="KW-1133">Transmembrane helix</keyword>
<protein>
    <recommendedName>
        <fullName evidence="4">DUF3995 domain-containing protein</fullName>
    </recommendedName>
</protein>
<feature type="transmembrane region" description="Helical" evidence="1">
    <location>
        <begin position="117"/>
        <end position="136"/>
    </location>
</feature>
<feature type="transmembrane region" description="Helical" evidence="1">
    <location>
        <begin position="7"/>
        <end position="33"/>
    </location>
</feature>
<organism evidence="2 3">
    <name type="scientific">Massilia glaciei</name>
    <dbReference type="NCBI Taxonomy" id="1524097"/>
    <lineage>
        <taxon>Bacteria</taxon>
        <taxon>Pseudomonadati</taxon>
        <taxon>Pseudomonadota</taxon>
        <taxon>Betaproteobacteria</taxon>
        <taxon>Burkholderiales</taxon>
        <taxon>Oxalobacteraceae</taxon>
        <taxon>Telluria group</taxon>
        <taxon>Massilia</taxon>
    </lineage>
</organism>
<sequence>MTTQANAFLIAGAALSAIAAAMHLGCIFFGAPWYRFFGAGEKMALMAEAGSAYPTKITLVITLVLLSWSAYALSGAGVLPRLPLLRPVLCAITAVYLLRGFAFYPLMKIIPGNSLTFWLWSAGVCAVFGVVHLIGLKQVWSTL</sequence>
<evidence type="ECO:0000256" key="1">
    <source>
        <dbReference type="SAM" id="Phobius"/>
    </source>
</evidence>
<dbReference type="Proteomes" id="UP000241421">
    <property type="component" value="Unassembled WGS sequence"/>
</dbReference>
<dbReference type="EMBL" id="PXWF02000102">
    <property type="protein sequence ID" value="PWF49223.1"/>
    <property type="molecule type" value="Genomic_DNA"/>
</dbReference>
<feature type="transmembrane region" description="Helical" evidence="1">
    <location>
        <begin position="53"/>
        <end position="73"/>
    </location>
</feature>
<keyword evidence="1" id="KW-0812">Transmembrane</keyword>
<evidence type="ECO:0000313" key="2">
    <source>
        <dbReference type="EMBL" id="PWF49223.1"/>
    </source>
</evidence>
<evidence type="ECO:0000313" key="3">
    <source>
        <dbReference type="Proteomes" id="UP000241421"/>
    </source>
</evidence>
<proteinExistence type="predicted"/>
<dbReference type="AlphaFoldDB" id="A0A2U2HP00"/>
<feature type="transmembrane region" description="Helical" evidence="1">
    <location>
        <begin position="85"/>
        <end position="105"/>
    </location>
</feature>
<dbReference type="RefSeq" id="WP_106756852.1">
    <property type="nucleotide sequence ID" value="NZ_PXWF02000102.1"/>
</dbReference>
<dbReference type="OrthoDB" id="5457135at2"/>
<evidence type="ECO:0008006" key="4">
    <source>
        <dbReference type="Google" id="ProtNLM"/>
    </source>
</evidence>
<keyword evidence="3" id="KW-1185">Reference proteome</keyword>